<dbReference type="SUPFAM" id="SSF54637">
    <property type="entry name" value="Thioesterase/thiol ester dehydrase-isomerase"/>
    <property type="match status" value="1"/>
</dbReference>
<dbReference type="STRING" id="291112.PAU_03411"/>
<organism evidence="3 4">
    <name type="scientific">Photorhabdus asymbiotica subsp. asymbiotica (strain ATCC 43949 / 3105-77)</name>
    <name type="common">Xenorhabdus luminescens (strain 2)</name>
    <dbReference type="NCBI Taxonomy" id="553480"/>
    <lineage>
        <taxon>Bacteria</taxon>
        <taxon>Pseudomonadati</taxon>
        <taxon>Pseudomonadota</taxon>
        <taxon>Gammaproteobacteria</taxon>
        <taxon>Enterobacterales</taxon>
        <taxon>Morganellaceae</taxon>
        <taxon>Photorhabdus</taxon>
    </lineage>
</organism>
<evidence type="ECO:0000256" key="1">
    <source>
        <dbReference type="ARBA" id="ARBA00005953"/>
    </source>
</evidence>
<name>C7BJH4_PHOAA</name>
<dbReference type="Gene3D" id="3.10.129.10">
    <property type="entry name" value="Hotdog Thioesterase"/>
    <property type="match status" value="1"/>
</dbReference>
<dbReference type="AlphaFoldDB" id="C7BJH4"/>
<dbReference type="PANTHER" id="PTHR31793:SF24">
    <property type="entry name" value="LONG-CHAIN ACYL-COA THIOESTERASE FADM"/>
    <property type="match status" value="1"/>
</dbReference>
<evidence type="ECO:0000313" key="3">
    <source>
        <dbReference type="EMBL" id="CAQ85499.1"/>
    </source>
</evidence>
<evidence type="ECO:0000313" key="4">
    <source>
        <dbReference type="Proteomes" id="UP000002747"/>
    </source>
</evidence>
<evidence type="ECO:0000256" key="2">
    <source>
        <dbReference type="ARBA" id="ARBA00022801"/>
    </source>
</evidence>
<protein>
    <submittedName>
        <fullName evidence="3">Uncharacterized protein</fullName>
    </submittedName>
</protein>
<dbReference type="eggNOG" id="COG0824">
    <property type="taxonomic scope" value="Bacteria"/>
</dbReference>
<accession>C7BJH4</accession>
<keyword evidence="2" id="KW-0378">Hydrolase</keyword>
<gene>
    <name evidence="3" type="ordered locus">PAU_03411</name>
</gene>
<reference evidence="3 4" key="1">
    <citation type="journal article" date="2009" name="BMC Genomics">
        <title>Comparative genomics of the emerging human pathogen Photorhabdus asymbiotica with the insect pathogen Photorhabdus luminescens.</title>
        <authorList>
            <person name="Wilkinson P."/>
            <person name="Waterfield N.R."/>
            <person name="Crossman L."/>
            <person name="Corton C."/>
            <person name="Sanchez-Contreras M."/>
            <person name="Vlisidou I."/>
            <person name="Barron A."/>
            <person name="Bignell A."/>
            <person name="Clark L."/>
            <person name="Ormond D."/>
            <person name="Mayho M."/>
            <person name="Bason N."/>
            <person name="Smith F."/>
            <person name="Simmonds M."/>
            <person name="Churcher C."/>
            <person name="Harris D."/>
            <person name="Thompson N.R."/>
            <person name="Quail M."/>
            <person name="Parkhill J."/>
            <person name="ffrench-Constant R.H."/>
        </authorList>
    </citation>
    <scope>NUCLEOTIDE SEQUENCE [LARGE SCALE GENOMIC DNA]</scope>
    <source>
        <strain evidence="4">ATCC 43949 / 3105-77</strain>
    </source>
</reference>
<dbReference type="GO" id="GO:0047617">
    <property type="term" value="F:fatty acyl-CoA hydrolase activity"/>
    <property type="evidence" value="ECO:0007669"/>
    <property type="project" value="TreeGrafter"/>
</dbReference>
<dbReference type="KEGG" id="pay:PAU_03411"/>
<dbReference type="PANTHER" id="PTHR31793">
    <property type="entry name" value="4-HYDROXYBENZOYL-COA THIOESTERASE FAMILY MEMBER"/>
    <property type="match status" value="1"/>
</dbReference>
<dbReference type="PIRSF" id="PIRSF003230">
    <property type="entry name" value="YbgC"/>
    <property type="match status" value="1"/>
</dbReference>
<dbReference type="InterPro" id="IPR050563">
    <property type="entry name" value="4-hydroxybenzoyl-CoA_TE"/>
</dbReference>
<dbReference type="NCBIfam" id="TIGR00051">
    <property type="entry name" value="YbgC/FadM family acyl-CoA thioesterase"/>
    <property type="match status" value="1"/>
</dbReference>
<sequence>MLLLNQSGQMSNINIKGNIMSSIIKVHGYHIDLFQHVNNARYLEFMESARWEWLHKYSVVEWIQKNDVGFAVVNININYRSSAVLGDELEVDCRLTELRNRSGVFSQQIIRRKDNQLIADAKTTFVWIDRQTQKALSIEGELREIMGALVKTGQ</sequence>
<dbReference type="Proteomes" id="UP000002747">
    <property type="component" value="Chromosome"/>
</dbReference>
<dbReference type="InterPro" id="IPR029069">
    <property type="entry name" value="HotDog_dom_sf"/>
</dbReference>
<dbReference type="CDD" id="cd00586">
    <property type="entry name" value="4HBT"/>
    <property type="match status" value="1"/>
</dbReference>
<dbReference type="Pfam" id="PF13279">
    <property type="entry name" value="4HBT_2"/>
    <property type="match status" value="1"/>
</dbReference>
<dbReference type="InterPro" id="IPR006684">
    <property type="entry name" value="YbgC/YbaW"/>
</dbReference>
<comment type="similarity">
    <text evidence="1">Belongs to the 4-hydroxybenzoyl-CoA thioesterase family.</text>
</comment>
<dbReference type="EMBL" id="FM162591">
    <property type="protein sequence ID" value="CAQ85499.1"/>
    <property type="molecule type" value="Genomic_DNA"/>
</dbReference>
<proteinExistence type="inferred from homology"/>